<keyword evidence="2" id="KW-0547">Nucleotide-binding</keyword>
<dbReference type="GO" id="GO:0005524">
    <property type="term" value="F:ATP binding"/>
    <property type="evidence" value="ECO:0007669"/>
    <property type="project" value="UniProtKB-KW"/>
</dbReference>
<evidence type="ECO:0000313" key="6">
    <source>
        <dbReference type="Proteomes" id="UP000712673"/>
    </source>
</evidence>
<dbReference type="GO" id="GO:0016887">
    <property type="term" value="F:ATP hydrolysis activity"/>
    <property type="evidence" value="ECO:0007669"/>
    <property type="project" value="InterPro"/>
</dbReference>
<comment type="caution">
    <text evidence="5">The sequence shown here is derived from an EMBL/GenBank/DDBJ whole genome shotgun (WGS) entry which is preliminary data.</text>
</comment>
<dbReference type="InterPro" id="IPR003439">
    <property type="entry name" value="ABC_transporter-like_ATP-bd"/>
</dbReference>
<dbReference type="InterPro" id="IPR003593">
    <property type="entry name" value="AAA+_ATPase"/>
</dbReference>
<sequence length="178" mass="20021">MRLQGLSHRYGTRIALDDVTLQVQRGEIVGLLGPNGSGKTTLFHLLSTLIPVTHGEVQLLGYDLRREAAAIRTQLGVVFQHPSLDRKLTVQENIRHHGHLYGLHGRLLRERTQHVLQRVGLHERSAELVETLSGGLQRRVELAKALLHQPVLLLLDEPSTGLDPGARRDFMAYLQHLR</sequence>
<dbReference type="PANTHER" id="PTHR42711">
    <property type="entry name" value="ABC TRANSPORTER ATP-BINDING PROTEIN"/>
    <property type="match status" value="1"/>
</dbReference>
<dbReference type="Gene3D" id="3.40.50.300">
    <property type="entry name" value="P-loop containing nucleotide triphosphate hydrolases"/>
    <property type="match status" value="1"/>
</dbReference>
<dbReference type="InterPro" id="IPR027417">
    <property type="entry name" value="P-loop_NTPase"/>
</dbReference>
<evidence type="ECO:0000256" key="2">
    <source>
        <dbReference type="ARBA" id="ARBA00022741"/>
    </source>
</evidence>
<feature type="non-terminal residue" evidence="5">
    <location>
        <position position="178"/>
    </location>
</feature>
<organism evidence="5 6">
    <name type="scientific">Tectimicrobiota bacterium</name>
    <dbReference type="NCBI Taxonomy" id="2528274"/>
    <lineage>
        <taxon>Bacteria</taxon>
        <taxon>Pseudomonadati</taxon>
        <taxon>Nitrospinota/Tectimicrobiota group</taxon>
        <taxon>Candidatus Tectimicrobiota</taxon>
    </lineage>
</organism>
<protein>
    <submittedName>
        <fullName evidence="5">ATP-binding cassette domain-containing protein</fullName>
    </submittedName>
</protein>
<dbReference type="Proteomes" id="UP000712673">
    <property type="component" value="Unassembled WGS sequence"/>
</dbReference>
<dbReference type="AlphaFoldDB" id="A0A938B4R2"/>
<dbReference type="PANTHER" id="PTHR42711:SF18">
    <property type="entry name" value="ABC TRANSPORTER, ATP-BINDING PROTEIN"/>
    <property type="match status" value="1"/>
</dbReference>
<evidence type="ECO:0000259" key="4">
    <source>
        <dbReference type="PROSITE" id="PS50893"/>
    </source>
</evidence>
<feature type="domain" description="ABC transporter" evidence="4">
    <location>
        <begin position="1"/>
        <end position="177"/>
    </location>
</feature>
<dbReference type="EMBL" id="VGLS01000876">
    <property type="protein sequence ID" value="MBM3226349.1"/>
    <property type="molecule type" value="Genomic_DNA"/>
</dbReference>
<evidence type="ECO:0000256" key="3">
    <source>
        <dbReference type="ARBA" id="ARBA00022840"/>
    </source>
</evidence>
<keyword evidence="3 5" id="KW-0067">ATP-binding</keyword>
<dbReference type="SUPFAM" id="SSF52540">
    <property type="entry name" value="P-loop containing nucleoside triphosphate hydrolases"/>
    <property type="match status" value="1"/>
</dbReference>
<dbReference type="InterPro" id="IPR050763">
    <property type="entry name" value="ABC_transporter_ATP-binding"/>
</dbReference>
<gene>
    <name evidence="5" type="ORF">FJZ47_21510</name>
</gene>
<evidence type="ECO:0000256" key="1">
    <source>
        <dbReference type="ARBA" id="ARBA00022448"/>
    </source>
</evidence>
<dbReference type="PROSITE" id="PS50893">
    <property type="entry name" value="ABC_TRANSPORTER_2"/>
    <property type="match status" value="1"/>
</dbReference>
<dbReference type="Pfam" id="PF00005">
    <property type="entry name" value="ABC_tran"/>
    <property type="match status" value="1"/>
</dbReference>
<name>A0A938B4R2_UNCTE</name>
<evidence type="ECO:0000313" key="5">
    <source>
        <dbReference type="EMBL" id="MBM3226349.1"/>
    </source>
</evidence>
<reference evidence="5" key="1">
    <citation type="submission" date="2019-03" db="EMBL/GenBank/DDBJ databases">
        <title>Lake Tanganyika Metagenome-Assembled Genomes (MAGs).</title>
        <authorList>
            <person name="Tran P."/>
        </authorList>
    </citation>
    <scope>NUCLEOTIDE SEQUENCE</scope>
    <source>
        <strain evidence="5">K_DeepCast_65m_m2_066</strain>
    </source>
</reference>
<accession>A0A938B4R2</accession>
<proteinExistence type="predicted"/>
<dbReference type="SMART" id="SM00382">
    <property type="entry name" value="AAA"/>
    <property type="match status" value="1"/>
</dbReference>
<keyword evidence="1" id="KW-0813">Transport</keyword>